<reference evidence="2" key="1">
    <citation type="journal article" date="2017" name="Cell">
        <title>Insights into land plant evolution garnered from the Marchantia polymorpha genome.</title>
        <authorList>
            <person name="Bowman J.L."/>
            <person name="Kohchi T."/>
            <person name="Yamato K.T."/>
            <person name="Jenkins J."/>
            <person name="Shu S."/>
            <person name="Ishizaki K."/>
            <person name="Yamaoka S."/>
            <person name="Nishihama R."/>
            <person name="Nakamura Y."/>
            <person name="Berger F."/>
            <person name="Adam C."/>
            <person name="Aki S.S."/>
            <person name="Althoff F."/>
            <person name="Araki T."/>
            <person name="Arteaga-Vazquez M.A."/>
            <person name="Balasubrmanian S."/>
            <person name="Barry K."/>
            <person name="Bauer D."/>
            <person name="Boehm C.R."/>
            <person name="Briginshaw L."/>
            <person name="Caballero-Perez J."/>
            <person name="Catarino B."/>
            <person name="Chen F."/>
            <person name="Chiyoda S."/>
            <person name="Chovatia M."/>
            <person name="Davies K.M."/>
            <person name="Delmans M."/>
            <person name="Demura T."/>
            <person name="Dierschke T."/>
            <person name="Dolan L."/>
            <person name="Dorantes-Acosta A.E."/>
            <person name="Eklund D.M."/>
            <person name="Florent S.N."/>
            <person name="Flores-Sandoval E."/>
            <person name="Fujiyama A."/>
            <person name="Fukuzawa H."/>
            <person name="Galik B."/>
            <person name="Grimanelli D."/>
            <person name="Grimwood J."/>
            <person name="Grossniklaus U."/>
            <person name="Hamada T."/>
            <person name="Haseloff J."/>
            <person name="Hetherington A.J."/>
            <person name="Higo A."/>
            <person name="Hirakawa Y."/>
            <person name="Hundley H.N."/>
            <person name="Ikeda Y."/>
            <person name="Inoue K."/>
            <person name="Inoue S.I."/>
            <person name="Ishida S."/>
            <person name="Jia Q."/>
            <person name="Kakita M."/>
            <person name="Kanazawa T."/>
            <person name="Kawai Y."/>
            <person name="Kawashima T."/>
            <person name="Kennedy M."/>
            <person name="Kinose K."/>
            <person name="Kinoshita T."/>
            <person name="Kohara Y."/>
            <person name="Koide E."/>
            <person name="Komatsu K."/>
            <person name="Kopischke S."/>
            <person name="Kubo M."/>
            <person name="Kyozuka J."/>
            <person name="Lagercrantz U."/>
            <person name="Lin S.S."/>
            <person name="Lindquist E."/>
            <person name="Lipzen A.M."/>
            <person name="Lu C.W."/>
            <person name="De Luna E."/>
            <person name="Martienssen R.A."/>
            <person name="Minamino N."/>
            <person name="Mizutani M."/>
            <person name="Mizutani M."/>
            <person name="Mochizuki N."/>
            <person name="Monte I."/>
            <person name="Mosher R."/>
            <person name="Nagasaki H."/>
            <person name="Nakagami H."/>
            <person name="Naramoto S."/>
            <person name="Nishitani K."/>
            <person name="Ohtani M."/>
            <person name="Okamoto T."/>
            <person name="Okumura M."/>
            <person name="Phillips J."/>
            <person name="Pollak B."/>
            <person name="Reinders A."/>
            <person name="Rovekamp M."/>
            <person name="Sano R."/>
            <person name="Sawa S."/>
            <person name="Schmid M.W."/>
            <person name="Shirakawa M."/>
            <person name="Solano R."/>
            <person name="Spunde A."/>
            <person name="Suetsugu N."/>
            <person name="Sugano S."/>
            <person name="Sugiyama A."/>
            <person name="Sun R."/>
            <person name="Suzuki Y."/>
            <person name="Takenaka M."/>
            <person name="Takezawa D."/>
            <person name="Tomogane H."/>
            <person name="Tsuzuki M."/>
            <person name="Ueda T."/>
            <person name="Umeda M."/>
            <person name="Ward J.M."/>
            <person name="Watanabe Y."/>
            <person name="Yazaki K."/>
            <person name="Yokoyama R."/>
            <person name="Yoshitake Y."/>
            <person name="Yotsui I."/>
            <person name="Zachgo S."/>
            <person name="Schmutz J."/>
        </authorList>
    </citation>
    <scope>NUCLEOTIDE SEQUENCE [LARGE SCALE GENOMIC DNA]</scope>
    <source>
        <strain evidence="2">Tak-1</strain>
    </source>
</reference>
<dbReference type="EMBL" id="KZ772799">
    <property type="protein sequence ID" value="PTQ30252.1"/>
    <property type="molecule type" value="Genomic_DNA"/>
</dbReference>
<keyword evidence="2" id="KW-1185">Reference proteome</keyword>
<evidence type="ECO:0000313" key="1">
    <source>
        <dbReference type="EMBL" id="PTQ30252.1"/>
    </source>
</evidence>
<dbReference type="AlphaFoldDB" id="A0A2R6W8W7"/>
<evidence type="ECO:0000313" key="2">
    <source>
        <dbReference type="Proteomes" id="UP000244005"/>
    </source>
</evidence>
<dbReference type="Proteomes" id="UP000244005">
    <property type="component" value="Unassembled WGS sequence"/>
</dbReference>
<protein>
    <submittedName>
        <fullName evidence="1">Uncharacterized protein</fullName>
    </submittedName>
</protein>
<sequence length="163" mass="17821">MTNHGARGLGHRSAKGRVYGRVSNKCRKRVSPIVQDAWTGPNQQNAGLNESAIATTRSRVLEVLRMGNRGRRVGLLLNLIQQQLRVQHSSFSSSNLRFPTNSGLLPLHQIRAHRLRCLLALAQHFDDRSCVSVSQNSPSISNPGSGIPQLASDLSTISLSHSL</sequence>
<gene>
    <name evidence="1" type="ORF">MARPO_0127s0035</name>
</gene>
<accession>A0A2R6W8W7</accession>
<dbReference type="Gramene" id="Mp5g07490.1">
    <property type="protein sequence ID" value="Mp5g07490.1.cds1"/>
    <property type="gene ID" value="Mp5g07490"/>
</dbReference>
<proteinExistence type="predicted"/>
<name>A0A2R6W8W7_MARPO</name>
<organism evidence="1 2">
    <name type="scientific">Marchantia polymorpha</name>
    <name type="common">Common liverwort</name>
    <name type="synonym">Marchantia aquatica</name>
    <dbReference type="NCBI Taxonomy" id="3197"/>
    <lineage>
        <taxon>Eukaryota</taxon>
        <taxon>Viridiplantae</taxon>
        <taxon>Streptophyta</taxon>
        <taxon>Embryophyta</taxon>
        <taxon>Marchantiophyta</taxon>
        <taxon>Marchantiopsida</taxon>
        <taxon>Marchantiidae</taxon>
        <taxon>Marchantiales</taxon>
        <taxon>Marchantiaceae</taxon>
        <taxon>Marchantia</taxon>
    </lineage>
</organism>
<dbReference type="OrthoDB" id="10427729at2759"/>